<feature type="compositionally biased region" description="Low complexity" evidence="1">
    <location>
        <begin position="21"/>
        <end position="32"/>
    </location>
</feature>
<dbReference type="Proteomes" id="UP001151760">
    <property type="component" value="Unassembled WGS sequence"/>
</dbReference>
<accession>A0ABQ5BDY3</accession>
<feature type="region of interest" description="Disordered" evidence="1">
    <location>
        <begin position="1"/>
        <end position="84"/>
    </location>
</feature>
<dbReference type="EMBL" id="BQNB010013106">
    <property type="protein sequence ID" value="GJT11907.1"/>
    <property type="molecule type" value="Genomic_DNA"/>
</dbReference>
<protein>
    <submittedName>
        <fullName evidence="2">Uncharacterized protein</fullName>
    </submittedName>
</protein>
<reference evidence="2" key="2">
    <citation type="submission" date="2022-01" db="EMBL/GenBank/DDBJ databases">
        <authorList>
            <person name="Yamashiro T."/>
            <person name="Shiraishi A."/>
            <person name="Satake H."/>
            <person name="Nakayama K."/>
        </authorList>
    </citation>
    <scope>NUCLEOTIDE SEQUENCE</scope>
</reference>
<dbReference type="PANTHER" id="PTHR34222:SF33">
    <property type="entry name" value="RETROTRANSPOSON GAG DOMAIN-CONTAINING PROTEIN"/>
    <property type="match status" value="1"/>
</dbReference>
<evidence type="ECO:0000313" key="2">
    <source>
        <dbReference type="EMBL" id="GJT11907.1"/>
    </source>
</evidence>
<evidence type="ECO:0000313" key="3">
    <source>
        <dbReference type="Proteomes" id="UP001151760"/>
    </source>
</evidence>
<keyword evidence="3" id="KW-1185">Reference proteome</keyword>
<comment type="caution">
    <text evidence="2">The sequence shown here is derived from an EMBL/GenBank/DDBJ whole genome shotgun (WGS) entry which is preliminary data.</text>
</comment>
<gene>
    <name evidence="2" type="ORF">Tco_0858949</name>
</gene>
<sequence>MDQEVPQADLESSSEDEPHLQVVPQGPQSVQGNELANEQPAVPQIVPENGPEFVPQMVPENEATNQPQVVPGNEPANENEPDNEQHIDECDALEAPYMCVYACSYENGRVNGEKDQRNRLIQFLMGLDECYANVKGQILLMQPMPTVEKAYNLIRKEEKQKEGYVQQTSILAGLSAYSNSTRTTYHNNNRINMNFTQG</sequence>
<dbReference type="PANTHER" id="PTHR34222">
    <property type="entry name" value="GAG_PRE-INTEGRS DOMAIN-CONTAINING PROTEIN"/>
    <property type="match status" value="1"/>
</dbReference>
<evidence type="ECO:0000256" key="1">
    <source>
        <dbReference type="SAM" id="MobiDB-lite"/>
    </source>
</evidence>
<proteinExistence type="predicted"/>
<reference evidence="2" key="1">
    <citation type="journal article" date="2022" name="Int. J. Mol. Sci.">
        <title>Draft Genome of Tanacetum Coccineum: Genomic Comparison of Closely Related Tanacetum-Family Plants.</title>
        <authorList>
            <person name="Yamashiro T."/>
            <person name="Shiraishi A."/>
            <person name="Nakayama K."/>
            <person name="Satake H."/>
        </authorList>
    </citation>
    <scope>NUCLEOTIDE SEQUENCE</scope>
</reference>
<organism evidence="2 3">
    <name type="scientific">Tanacetum coccineum</name>
    <dbReference type="NCBI Taxonomy" id="301880"/>
    <lineage>
        <taxon>Eukaryota</taxon>
        <taxon>Viridiplantae</taxon>
        <taxon>Streptophyta</taxon>
        <taxon>Embryophyta</taxon>
        <taxon>Tracheophyta</taxon>
        <taxon>Spermatophyta</taxon>
        <taxon>Magnoliopsida</taxon>
        <taxon>eudicotyledons</taxon>
        <taxon>Gunneridae</taxon>
        <taxon>Pentapetalae</taxon>
        <taxon>asterids</taxon>
        <taxon>campanulids</taxon>
        <taxon>Asterales</taxon>
        <taxon>Asteraceae</taxon>
        <taxon>Asteroideae</taxon>
        <taxon>Anthemideae</taxon>
        <taxon>Anthemidinae</taxon>
        <taxon>Tanacetum</taxon>
    </lineage>
</organism>
<name>A0ABQ5BDY3_9ASTR</name>